<dbReference type="GO" id="GO:0005524">
    <property type="term" value="F:ATP binding"/>
    <property type="evidence" value="ECO:0007669"/>
    <property type="project" value="UniProtKB-KW"/>
</dbReference>
<dbReference type="AlphaFoldDB" id="A0A517PAV4"/>
<proteinExistence type="inferred from homology"/>
<dbReference type="OrthoDB" id="9806903at2"/>
<keyword evidence="6" id="KW-0645">Protease</keyword>
<keyword evidence="6" id="KW-0378">Hydrolase</keyword>
<dbReference type="InterPro" id="IPR003959">
    <property type="entry name" value="ATPase_AAA_core"/>
</dbReference>
<reference evidence="6 7" key="1">
    <citation type="submission" date="2019-02" db="EMBL/GenBank/DDBJ databases">
        <title>Deep-cultivation of Planctomycetes and their phenomic and genomic characterization uncovers novel biology.</title>
        <authorList>
            <person name="Wiegand S."/>
            <person name="Jogler M."/>
            <person name="Boedeker C."/>
            <person name="Pinto D."/>
            <person name="Vollmers J."/>
            <person name="Rivas-Marin E."/>
            <person name="Kohn T."/>
            <person name="Peeters S.H."/>
            <person name="Heuer A."/>
            <person name="Rast P."/>
            <person name="Oberbeckmann S."/>
            <person name="Bunk B."/>
            <person name="Jeske O."/>
            <person name="Meyerdierks A."/>
            <person name="Storesund J.E."/>
            <person name="Kallscheuer N."/>
            <person name="Luecker S."/>
            <person name="Lage O.M."/>
            <person name="Pohl T."/>
            <person name="Merkel B.J."/>
            <person name="Hornburger P."/>
            <person name="Mueller R.-W."/>
            <person name="Bruemmer F."/>
            <person name="Labrenz M."/>
            <person name="Spormann A.M."/>
            <person name="Op den Camp H."/>
            <person name="Overmann J."/>
            <person name="Amann R."/>
            <person name="Jetten M.S.M."/>
            <person name="Mascher T."/>
            <person name="Medema M.H."/>
            <person name="Devos D.P."/>
            <person name="Kaster A.-K."/>
            <person name="Ovreas L."/>
            <person name="Rohde M."/>
            <person name="Galperin M.Y."/>
            <person name="Jogler C."/>
        </authorList>
    </citation>
    <scope>NUCLEOTIDE SEQUENCE [LARGE SCALE GENOMIC DNA]</scope>
    <source>
        <strain evidence="6 7">CA12</strain>
    </source>
</reference>
<dbReference type="Gene3D" id="3.40.50.300">
    <property type="entry name" value="P-loop containing nucleotide triphosphate hydrolases"/>
    <property type="match status" value="1"/>
</dbReference>
<comment type="similarity">
    <text evidence="3">Belongs to the AAA ATPase family. Highly divergent.</text>
</comment>
<evidence type="ECO:0000256" key="2">
    <source>
        <dbReference type="ARBA" id="ARBA00022840"/>
    </source>
</evidence>
<keyword evidence="2" id="KW-0067">ATP-binding</keyword>
<dbReference type="RefSeq" id="WP_145359318.1">
    <property type="nucleotide sequence ID" value="NZ_CP036265.1"/>
</dbReference>
<evidence type="ECO:0000313" key="6">
    <source>
        <dbReference type="EMBL" id="QDT16498.1"/>
    </source>
</evidence>
<dbReference type="GO" id="GO:0016887">
    <property type="term" value="F:ATP hydrolysis activity"/>
    <property type="evidence" value="ECO:0007669"/>
    <property type="project" value="InterPro"/>
</dbReference>
<keyword evidence="7" id="KW-1185">Reference proteome</keyword>
<evidence type="ECO:0000256" key="4">
    <source>
        <dbReference type="ARBA" id="ARBA00040480"/>
    </source>
</evidence>
<dbReference type="EMBL" id="CP036265">
    <property type="protein sequence ID" value="QDT16498.1"/>
    <property type="molecule type" value="Genomic_DNA"/>
</dbReference>
<dbReference type="PANTHER" id="PTHR42960:SF1">
    <property type="entry name" value="YCF46 PROTEIN"/>
    <property type="match status" value="1"/>
</dbReference>
<dbReference type="SUPFAM" id="SSF52540">
    <property type="entry name" value="P-loop containing nucleoside triphosphate hydrolases"/>
    <property type="match status" value="1"/>
</dbReference>
<name>A0A517PAV4_9PLAN</name>
<dbReference type="GO" id="GO:0008237">
    <property type="term" value="F:metallopeptidase activity"/>
    <property type="evidence" value="ECO:0007669"/>
    <property type="project" value="UniProtKB-KW"/>
</dbReference>
<dbReference type="SMART" id="SM00382">
    <property type="entry name" value="AAA"/>
    <property type="match status" value="1"/>
</dbReference>
<evidence type="ECO:0000256" key="3">
    <source>
        <dbReference type="ARBA" id="ARBA00038088"/>
    </source>
</evidence>
<keyword evidence="6" id="KW-0482">Metalloprotease</keyword>
<dbReference type="KEGG" id="acaf:CA12_26020"/>
<accession>A0A517PAV4</accession>
<sequence>MSAPVPAFFSDLARLLNSGQTRAVVLSGNVHDLFPAARAARQIGGAGETAFVPLVPFLLERTETAGLIRLVYELNGPVRVGEADRAALKDAWIRWKAGADADTLLLRGLGQRGENEADKLGREFDSLMHEAIGRPTQALEFLRQLTICSREALSGSLLILIEAADVLLPAGQGGVSGLPADQLRRVAIVEDWFCDPDFIEGGDSVVLIADSRSAVHPRVGRLPQVLGVEVPAPGVRLRLEYIQEFLKDAGRPVRLWAGEETGPQSLAEFTAGLNLHALRQLLAGAAHSGEPLTPAGVIGKVEEFIRAQLGEDVIEFKKPEHSLEDVVGFADLKAFLRTELIPRFQASGEAALPGAAVAGAIGSGKTFLMEAVAAELDLPVLVLKNVRSQWFGQTDVVFERLRSVLEALQKAVIFVDEADTQFGGVGSGTHETERRLTGKVQAMMSDPKLRGRILWLLMTARIHLLSPDIRRPGRVGDLIIPVLDPTGADRKDFIRWVVKPALGGGANDELVSRLDAELAPTTSAAAFASLRSDLKARRAMASEGRAPGEALSDEAVFAVVRDRLPPAIQQTRRYQELQALVNCTRRSLLPDPNVTAEQRAEWELELRALERLGIA</sequence>
<protein>
    <recommendedName>
        <fullName evidence="4">Uncharacterized AAA domain-containing protein ycf46</fullName>
    </recommendedName>
</protein>
<dbReference type="InterPro" id="IPR052381">
    <property type="entry name" value="AAA_domain_protein"/>
</dbReference>
<keyword evidence="1" id="KW-0547">Nucleotide-binding</keyword>
<feature type="domain" description="AAA+ ATPase" evidence="5">
    <location>
        <begin position="351"/>
        <end position="486"/>
    </location>
</feature>
<dbReference type="PANTHER" id="PTHR42960">
    <property type="entry name" value="YCF46 PROTEIN"/>
    <property type="match status" value="1"/>
</dbReference>
<gene>
    <name evidence="6" type="primary">ftsH_5</name>
    <name evidence="6" type="ORF">CA12_26020</name>
</gene>
<dbReference type="InterPro" id="IPR003593">
    <property type="entry name" value="AAA+_ATPase"/>
</dbReference>
<organism evidence="6 7">
    <name type="scientific">Alienimonas californiensis</name>
    <dbReference type="NCBI Taxonomy" id="2527989"/>
    <lineage>
        <taxon>Bacteria</taxon>
        <taxon>Pseudomonadati</taxon>
        <taxon>Planctomycetota</taxon>
        <taxon>Planctomycetia</taxon>
        <taxon>Planctomycetales</taxon>
        <taxon>Planctomycetaceae</taxon>
        <taxon>Alienimonas</taxon>
    </lineage>
</organism>
<dbReference type="GO" id="GO:0006508">
    <property type="term" value="P:proteolysis"/>
    <property type="evidence" value="ECO:0007669"/>
    <property type="project" value="UniProtKB-KW"/>
</dbReference>
<dbReference type="InterPro" id="IPR027417">
    <property type="entry name" value="P-loop_NTPase"/>
</dbReference>
<dbReference type="Pfam" id="PF00004">
    <property type="entry name" value="AAA"/>
    <property type="match status" value="1"/>
</dbReference>
<evidence type="ECO:0000313" key="7">
    <source>
        <dbReference type="Proteomes" id="UP000318741"/>
    </source>
</evidence>
<evidence type="ECO:0000256" key="1">
    <source>
        <dbReference type="ARBA" id="ARBA00022741"/>
    </source>
</evidence>
<evidence type="ECO:0000259" key="5">
    <source>
        <dbReference type="SMART" id="SM00382"/>
    </source>
</evidence>
<dbReference type="Proteomes" id="UP000318741">
    <property type="component" value="Chromosome"/>
</dbReference>